<feature type="region of interest" description="Disordered" evidence="1">
    <location>
        <begin position="40"/>
        <end position="82"/>
    </location>
</feature>
<feature type="region of interest" description="Disordered" evidence="1">
    <location>
        <begin position="386"/>
        <end position="409"/>
    </location>
</feature>
<feature type="compositionally biased region" description="Gly residues" evidence="1">
    <location>
        <begin position="399"/>
        <end position="409"/>
    </location>
</feature>
<protein>
    <submittedName>
        <fullName evidence="2">Uncharacterized protein</fullName>
    </submittedName>
</protein>
<accession>A0A1Y2CEL2</accession>
<evidence type="ECO:0000256" key="1">
    <source>
        <dbReference type="SAM" id="MobiDB-lite"/>
    </source>
</evidence>
<dbReference type="EMBL" id="MCGO01000020">
    <property type="protein sequence ID" value="ORY45244.1"/>
    <property type="molecule type" value="Genomic_DNA"/>
</dbReference>
<feature type="region of interest" description="Disordered" evidence="1">
    <location>
        <begin position="234"/>
        <end position="302"/>
    </location>
</feature>
<feature type="compositionally biased region" description="Pro residues" evidence="1">
    <location>
        <begin position="234"/>
        <end position="244"/>
    </location>
</feature>
<evidence type="ECO:0000313" key="2">
    <source>
        <dbReference type="EMBL" id="ORY45244.1"/>
    </source>
</evidence>
<organism evidence="2 3">
    <name type="scientific">Rhizoclosmatium globosum</name>
    <dbReference type="NCBI Taxonomy" id="329046"/>
    <lineage>
        <taxon>Eukaryota</taxon>
        <taxon>Fungi</taxon>
        <taxon>Fungi incertae sedis</taxon>
        <taxon>Chytridiomycota</taxon>
        <taxon>Chytridiomycota incertae sedis</taxon>
        <taxon>Chytridiomycetes</taxon>
        <taxon>Chytridiales</taxon>
        <taxon>Chytriomycetaceae</taxon>
        <taxon>Rhizoclosmatium</taxon>
    </lineage>
</organism>
<comment type="caution">
    <text evidence="2">The sequence shown here is derived from an EMBL/GenBank/DDBJ whole genome shotgun (WGS) entry which is preliminary data.</text>
</comment>
<dbReference type="Proteomes" id="UP000193642">
    <property type="component" value="Unassembled WGS sequence"/>
</dbReference>
<dbReference type="OrthoDB" id="10539859at2759"/>
<reference evidence="2 3" key="1">
    <citation type="submission" date="2016-07" db="EMBL/GenBank/DDBJ databases">
        <title>Pervasive Adenine N6-methylation of Active Genes in Fungi.</title>
        <authorList>
            <consortium name="DOE Joint Genome Institute"/>
            <person name="Mondo S.J."/>
            <person name="Dannebaum R.O."/>
            <person name="Kuo R.C."/>
            <person name="Labutti K."/>
            <person name="Haridas S."/>
            <person name="Kuo A."/>
            <person name="Salamov A."/>
            <person name="Ahrendt S.R."/>
            <person name="Lipzen A."/>
            <person name="Sullivan W."/>
            <person name="Andreopoulos W.B."/>
            <person name="Clum A."/>
            <person name="Lindquist E."/>
            <person name="Daum C."/>
            <person name="Ramamoorthy G.K."/>
            <person name="Gryganskyi A."/>
            <person name="Culley D."/>
            <person name="Magnuson J.K."/>
            <person name="James T.Y."/>
            <person name="O'Malley M.A."/>
            <person name="Stajich J.E."/>
            <person name="Spatafora J.W."/>
            <person name="Visel A."/>
            <person name="Grigoriev I.V."/>
        </authorList>
    </citation>
    <scope>NUCLEOTIDE SEQUENCE [LARGE SCALE GENOMIC DNA]</scope>
    <source>
        <strain evidence="2 3">JEL800</strain>
    </source>
</reference>
<keyword evidence="3" id="KW-1185">Reference proteome</keyword>
<feature type="non-terminal residue" evidence="2">
    <location>
        <position position="409"/>
    </location>
</feature>
<sequence length="409" mass="44930">MELKPAPPTQVAIIKTGLALTKESYLISFEPNVNPYSIVSRSATPSSSNRSKISTPKSVQSRSRQPSSLPPLPPSRTTSIATTDVQLPAQIAQKHDSVTDKLIQEFQEADRHAATRTITPWERQLANIEDRPKTRSGYVEKEKIAAERPKTRARATTDTPTTTPPQKVSNEINSPAFPGLPGRTRSRSLGPSASKRSLTTSEKTLGSSGGVFDLSKASNDDLREARLPSLVQELPPPVIVPPPRKYPHRKLSVDSNGQIIPVVPVAPPKGKKRNPRVSQATPEDSSRQSSSVQYQVQQQQQDDMLAQRDMTDLDKAWLDAVAGNGTDSDSSLDDDELERMKEERVRMLHEKEEFAFLERLIPLDSLGQGSAIREMLLEQVKMKEEAARKKSLTVSESDSGGGSGQSMQL</sequence>
<feature type="region of interest" description="Disordered" evidence="1">
    <location>
        <begin position="125"/>
        <end position="217"/>
    </location>
</feature>
<dbReference type="AlphaFoldDB" id="A0A1Y2CEL2"/>
<feature type="compositionally biased region" description="Polar residues" evidence="1">
    <location>
        <begin position="187"/>
        <end position="206"/>
    </location>
</feature>
<gene>
    <name evidence="2" type="ORF">BCR33DRAFT_716537</name>
</gene>
<feature type="compositionally biased region" description="Basic and acidic residues" evidence="1">
    <location>
        <begin position="128"/>
        <end position="150"/>
    </location>
</feature>
<proteinExistence type="predicted"/>
<feature type="compositionally biased region" description="Low complexity" evidence="1">
    <location>
        <begin position="40"/>
        <end position="51"/>
    </location>
</feature>
<feature type="compositionally biased region" description="Low complexity" evidence="1">
    <location>
        <begin position="154"/>
        <end position="165"/>
    </location>
</feature>
<feature type="compositionally biased region" description="Low complexity" evidence="1">
    <location>
        <begin position="287"/>
        <end position="301"/>
    </location>
</feature>
<name>A0A1Y2CEL2_9FUNG</name>
<evidence type="ECO:0000313" key="3">
    <source>
        <dbReference type="Proteomes" id="UP000193642"/>
    </source>
</evidence>